<comment type="caution">
    <text evidence="1">The sequence shown here is derived from an EMBL/GenBank/DDBJ whole genome shotgun (WGS) entry which is preliminary data.</text>
</comment>
<keyword evidence="2" id="KW-1185">Reference proteome</keyword>
<dbReference type="Pfam" id="PF13584">
    <property type="entry name" value="BatD"/>
    <property type="match status" value="1"/>
</dbReference>
<accession>A0A5D0MG02</accession>
<reference evidence="1" key="1">
    <citation type="submission" date="2019-08" db="EMBL/GenBank/DDBJ databases">
        <title>Genomic characterization of a novel candidate phylum (ARYD3) from a high temperature, high salinity tertiary oil reservoir in north central Oklahoma, USA.</title>
        <authorList>
            <person name="Youssef N.H."/>
            <person name="Yadav A."/>
            <person name="Elshahed M.S."/>
        </authorList>
    </citation>
    <scope>NUCLEOTIDE SEQUENCE [LARGE SCALE GENOMIC DNA]</scope>
    <source>
        <strain evidence="1">ARYD3</strain>
    </source>
</reference>
<evidence type="ECO:0000313" key="2">
    <source>
        <dbReference type="Proteomes" id="UP000324143"/>
    </source>
</evidence>
<gene>
    <name evidence="1" type="ORF">FXF47_01435</name>
</gene>
<organism evidence="1 2">
    <name type="scientific">Candidatus Mcinerneyibacterium aminivorans</name>
    <dbReference type="NCBI Taxonomy" id="2703815"/>
    <lineage>
        <taxon>Bacteria</taxon>
        <taxon>Candidatus Macinerneyibacteriota</taxon>
        <taxon>Candidatus Mcinerneyibacteria</taxon>
        <taxon>Candidatus Mcinerneyibacteriales</taxon>
        <taxon>Candidatus Mcinerneyibacteriaceae</taxon>
        <taxon>Candidatus Mcinerneyibacterium</taxon>
    </lineage>
</organism>
<proteinExistence type="predicted"/>
<name>A0A5D0MG02_9BACT</name>
<dbReference type="Proteomes" id="UP000324143">
    <property type="component" value="Unassembled WGS sequence"/>
</dbReference>
<sequence>MRKGETKMVQRHLKRIGSLAAVFLLVINFISAEIKVYSSVDSRSIRKNTAFRIVLNVELIDEKADFDEEKIEFPEIENLEIRGKFTSSSTQISIVNFDKKKKNIYKITYQLIYRGDKEKISIPPIKTEIGGKIYRTDPITLNVGGDKAATGISENDREFFITPLISRKELTEYEKFNVKYFMYVKPGNQIRNIAPDKKMHFDSYISVQKYDVMDELQKNQNVNFEKTVLKGIEYYRLKLYEYDLVPEKTGSINIPEFDFRIAYQKKRSGRGDDFFDSFMQNSRVKESIVSTESKKVRINPLPDSDFDNFSNIVCDNLRVENKISSKKAVTGEGLTYRIILKGNFLSSLASPPEFKNTDNWQVYEPEVVEIPGGVEYKYLIIPEKVGDIKLPSESIIYYDTGEKKYKKLQMRDYSIEVSAGEEFAAEEGENQGKKPFKTGNIHYIRDASEVVDKYNPVYRNWWYKAGVFICLVLIALRIFKDYREKKYFTDEEYRRMVESSKMAKKYKRKVKDLKHQEFYLFAFNFLQKYFSNKLNLKGNFPTKNQIIEAIKNKINSGKLHPETVESIKEIFEELEKGKFSPETAENKKYINKKISEIINIFESEV</sequence>
<dbReference type="AlphaFoldDB" id="A0A5D0MG02"/>
<dbReference type="PANTHER" id="PTHR40940">
    <property type="entry name" value="PROTEIN BATD-RELATED"/>
    <property type="match status" value="1"/>
</dbReference>
<dbReference type="EMBL" id="VSIX01000014">
    <property type="protein sequence ID" value="TYB31966.1"/>
    <property type="molecule type" value="Genomic_DNA"/>
</dbReference>
<dbReference type="InterPro" id="IPR025738">
    <property type="entry name" value="BatD"/>
</dbReference>
<evidence type="ECO:0000313" key="1">
    <source>
        <dbReference type="EMBL" id="TYB31966.1"/>
    </source>
</evidence>
<protein>
    <submittedName>
        <fullName evidence="1">Protein BatD</fullName>
    </submittedName>
</protein>
<dbReference type="PANTHER" id="PTHR40940:SF2">
    <property type="entry name" value="BATD"/>
    <property type="match status" value="1"/>
</dbReference>